<dbReference type="AlphaFoldDB" id="A0A6S6SCZ0"/>
<protein>
    <submittedName>
        <fullName evidence="1">DNA polymerase III delta prime subunit (EC)</fullName>
        <ecNumber evidence="1">2.7.7.7</ecNumber>
    </submittedName>
</protein>
<feature type="non-terminal residue" evidence="1">
    <location>
        <position position="357"/>
    </location>
</feature>
<dbReference type="Gene3D" id="3.40.50.300">
    <property type="entry name" value="P-loop containing nucleotide triphosphate hydrolases"/>
    <property type="match status" value="1"/>
</dbReference>
<sequence length="357" mass="40598">MLFKEVFGHEKIKTHLIESFHADRTAHAQIFLGKEGNGALALALAYAQFLLCEQPSEHDACGACSACRKTSKYVHPDLHFSYPTVGSKAISTHFIKEWRTAISENPYLNANQWLEQLGAENKQGNITKDECVSIVKRLSYKALEGRFKIMILWLPEYLGKEGNRLLKLIEEPRPNTVFLLISEEEGKILNTILSRCQLVSIPRLEDDLIASALEKNQALSPEKAQTIAYLVEGNYNKAQTLVEDMDDNNALLFVDWLRVCYQGKPQEMVQWVEGIVSGKHPKKDFFTKMGRKDQVVFLQYALYFLKEFLSLQLGGGQLKVRLQKSELSTAQNMLKVIGIDQLQELITLFDETAFHVE</sequence>
<keyword evidence="1" id="KW-0548">Nucleotidyltransferase</keyword>
<dbReference type="Pfam" id="PF13177">
    <property type="entry name" value="DNA_pol3_delta2"/>
    <property type="match status" value="1"/>
</dbReference>
<dbReference type="InterPro" id="IPR050238">
    <property type="entry name" value="DNA_Rep/Repair_Clamp_Loader"/>
</dbReference>
<gene>
    <name evidence="1" type="ORF">HELGO_WM32551</name>
</gene>
<proteinExistence type="predicted"/>
<dbReference type="InterPro" id="IPR027417">
    <property type="entry name" value="P-loop_NTPase"/>
</dbReference>
<dbReference type="SUPFAM" id="SSF52540">
    <property type="entry name" value="P-loop containing nucleoside triphosphate hydrolases"/>
    <property type="match status" value="1"/>
</dbReference>
<dbReference type="EC" id="2.7.7.7" evidence="1"/>
<dbReference type="GO" id="GO:0003887">
    <property type="term" value="F:DNA-directed DNA polymerase activity"/>
    <property type="evidence" value="ECO:0007669"/>
    <property type="project" value="UniProtKB-EC"/>
</dbReference>
<evidence type="ECO:0000313" key="1">
    <source>
        <dbReference type="EMBL" id="CAA6803217.1"/>
    </source>
</evidence>
<dbReference type="GO" id="GO:0006261">
    <property type="term" value="P:DNA-templated DNA replication"/>
    <property type="evidence" value="ECO:0007669"/>
    <property type="project" value="TreeGrafter"/>
</dbReference>
<accession>A0A6S6SCZ0</accession>
<dbReference type="PANTHER" id="PTHR11669:SF8">
    <property type="entry name" value="DNA POLYMERASE III SUBUNIT DELTA"/>
    <property type="match status" value="1"/>
</dbReference>
<organism evidence="1">
    <name type="scientific">uncultured Aureispira sp</name>
    <dbReference type="NCBI Taxonomy" id="1331704"/>
    <lineage>
        <taxon>Bacteria</taxon>
        <taxon>Pseudomonadati</taxon>
        <taxon>Bacteroidota</taxon>
        <taxon>Saprospiria</taxon>
        <taxon>Saprospirales</taxon>
        <taxon>Saprospiraceae</taxon>
        <taxon>Aureispira</taxon>
        <taxon>environmental samples</taxon>
    </lineage>
</organism>
<dbReference type="PANTHER" id="PTHR11669">
    <property type="entry name" value="REPLICATION FACTOR C / DNA POLYMERASE III GAMMA-TAU SUBUNIT"/>
    <property type="match status" value="1"/>
</dbReference>
<name>A0A6S6SCZ0_9BACT</name>
<keyword evidence="1" id="KW-0808">Transferase</keyword>
<reference evidence="1" key="1">
    <citation type="submission" date="2020-01" db="EMBL/GenBank/DDBJ databases">
        <authorList>
            <person name="Meier V. D."/>
            <person name="Meier V D."/>
        </authorList>
    </citation>
    <scope>NUCLEOTIDE SEQUENCE</scope>
    <source>
        <strain evidence="1">HLG_WM_MAG_10</strain>
    </source>
</reference>
<dbReference type="EMBL" id="CACVAQ010000082">
    <property type="protein sequence ID" value="CAA6803217.1"/>
    <property type="molecule type" value="Genomic_DNA"/>
</dbReference>